<evidence type="ECO:0000313" key="2">
    <source>
        <dbReference type="Proteomes" id="UP000256690"/>
    </source>
</evidence>
<dbReference type="AlphaFoldDB" id="A0A3D8SV03"/>
<proteinExistence type="predicted"/>
<dbReference type="EMBL" id="PVWQ01000002">
    <property type="protein sequence ID" value="RDW90011.1"/>
    <property type="molecule type" value="Genomic_DNA"/>
</dbReference>
<accession>A0A3D8SV03</accession>
<dbReference type="Proteomes" id="UP000256690">
    <property type="component" value="Unassembled WGS sequence"/>
</dbReference>
<protein>
    <submittedName>
        <fullName evidence="1">Uncharacterized protein</fullName>
    </submittedName>
</protein>
<name>A0A3D8SV03_9EURO</name>
<evidence type="ECO:0000313" key="1">
    <source>
        <dbReference type="EMBL" id="RDW90011.1"/>
    </source>
</evidence>
<keyword evidence="2" id="KW-1185">Reference proteome</keyword>
<organism evidence="1 2">
    <name type="scientific">Aspergillus mulundensis</name>
    <dbReference type="NCBI Taxonomy" id="1810919"/>
    <lineage>
        <taxon>Eukaryota</taxon>
        <taxon>Fungi</taxon>
        <taxon>Dikarya</taxon>
        <taxon>Ascomycota</taxon>
        <taxon>Pezizomycotina</taxon>
        <taxon>Eurotiomycetes</taxon>
        <taxon>Eurotiomycetidae</taxon>
        <taxon>Eurotiales</taxon>
        <taxon>Aspergillaceae</taxon>
        <taxon>Aspergillus</taxon>
        <taxon>Aspergillus subgen. Nidulantes</taxon>
    </lineage>
</organism>
<reference evidence="1 2" key="1">
    <citation type="journal article" date="2018" name="IMA Fungus">
        <title>IMA Genome-F 9: Draft genome sequence of Annulohypoxylon stygium, Aspergillus mulundensis, Berkeleyomyces basicola (syn. Thielaviopsis basicola), Ceratocystis smalleyi, two Cercospora beticola strains, Coleophoma cylindrospora, Fusarium fracticaudum, Phialophora cf. hyalina, and Morchella septimelata.</title>
        <authorList>
            <person name="Wingfield B.D."/>
            <person name="Bills G.F."/>
            <person name="Dong Y."/>
            <person name="Huang W."/>
            <person name="Nel W.J."/>
            <person name="Swalarsk-Parry B.S."/>
            <person name="Vaghefi N."/>
            <person name="Wilken P.M."/>
            <person name="An Z."/>
            <person name="de Beer Z.W."/>
            <person name="De Vos L."/>
            <person name="Chen L."/>
            <person name="Duong T.A."/>
            <person name="Gao Y."/>
            <person name="Hammerbacher A."/>
            <person name="Kikkert J.R."/>
            <person name="Li Y."/>
            <person name="Li H."/>
            <person name="Li K."/>
            <person name="Li Q."/>
            <person name="Liu X."/>
            <person name="Ma X."/>
            <person name="Naidoo K."/>
            <person name="Pethybridge S.J."/>
            <person name="Sun J."/>
            <person name="Steenkamp E.T."/>
            <person name="van der Nest M.A."/>
            <person name="van Wyk S."/>
            <person name="Wingfield M.J."/>
            <person name="Xiong C."/>
            <person name="Yue Q."/>
            <person name="Zhang X."/>
        </authorList>
    </citation>
    <scope>NUCLEOTIDE SEQUENCE [LARGE SCALE GENOMIC DNA]</scope>
    <source>
        <strain evidence="1 2">DSM 5745</strain>
    </source>
</reference>
<dbReference type="RefSeq" id="XP_026606965.1">
    <property type="nucleotide sequence ID" value="XM_026743802.1"/>
</dbReference>
<comment type="caution">
    <text evidence="1">The sequence shown here is derived from an EMBL/GenBank/DDBJ whole genome shotgun (WGS) entry which is preliminary data.</text>
</comment>
<dbReference type="GeneID" id="38112156"/>
<gene>
    <name evidence="1" type="ORF">DSM5745_01786</name>
</gene>
<sequence length="144" mass="16176">MSKTAGLTGYIRTHSLRAWPLRELAHTFIENKAGEVFTAIELVKHIAHHKDVRTTKRYIGELQIDFLTSRLEQAKAANDLSMPSLIAPYKRPRITSAEIDLALSETFTNPAGATSNDRAAVAIQAVSRVLVESYRGCMRRQRLR</sequence>